<sequence>MAPSTFEDDFQAAVENKVIPGAVLVATNTSGTLNYAKAFGSTGVSPDAQPLTLDSTFWLASCTKLMATVAALQCVERGLFSLDSPEDVARLLPEFKTPDIVTSELAEHGRTTTKLHPAKNGITLRQLLTHTCGMANDFGNPALLAWRHSRGEEGCHFEVDISKLQAPLVFEPGEGWDYSTGLDWAGQMVERANGGILLETYMQENVWGPLGMRSTTFHLERNESVRTRLAGLSERVPETGLLVPAPAIMADPARDATGGAGAYASAPDYLQVLTSILRDDGTLLKSATVAEMFTQQLQTTTDAIPGSQDAWMDKLRSGNISVGIDPTPADITWGIGGTLLLEDLDGRRQKGTLAWWGYPNLFWWIDRKAGVTGFYAGQVLPARDAKSMELFARFEKEIYQRAKALK</sequence>
<dbReference type="InterPro" id="IPR012338">
    <property type="entry name" value="Beta-lactam/transpept-like"/>
</dbReference>
<feature type="domain" description="Beta-lactamase-related" evidence="3">
    <location>
        <begin position="7"/>
        <end position="378"/>
    </location>
</feature>
<evidence type="ECO:0000313" key="4">
    <source>
        <dbReference type="EMBL" id="KZP22362.1"/>
    </source>
</evidence>
<keyword evidence="5" id="KW-1185">Reference proteome</keyword>
<dbReference type="InterPro" id="IPR001466">
    <property type="entry name" value="Beta-lactam-related"/>
</dbReference>
<dbReference type="OrthoDB" id="428260at2759"/>
<dbReference type="STRING" id="436010.A0A166KXT9"/>
<dbReference type="Gene3D" id="3.40.710.10">
    <property type="entry name" value="DD-peptidase/beta-lactamase superfamily"/>
    <property type="match status" value="1"/>
</dbReference>
<organism evidence="4 5">
    <name type="scientific">Athelia psychrophila</name>
    <dbReference type="NCBI Taxonomy" id="1759441"/>
    <lineage>
        <taxon>Eukaryota</taxon>
        <taxon>Fungi</taxon>
        <taxon>Dikarya</taxon>
        <taxon>Basidiomycota</taxon>
        <taxon>Agaricomycotina</taxon>
        <taxon>Agaricomycetes</taxon>
        <taxon>Agaricomycetidae</taxon>
        <taxon>Atheliales</taxon>
        <taxon>Atheliaceae</taxon>
        <taxon>Athelia</taxon>
    </lineage>
</organism>
<dbReference type="GO" id="GO:0016787">
    <property type="term" value="F:hydrolase activity"/>
    <property type="evidence" value="ECO:0007669"/>
    <property type="project" value="UniProtKB-KW"/>
</dbReference>
<dbReference type="AlphaFoldDB" id="A0A166KXT9"/>
<evidence type="ECO:0000313" key="5">
    <source>
        <dbReference type="Proteomes" id="UP000076532"/>
    </source>
</evidence>
<dbReference type="SUPFAM" id="SSF56601">
    <property type="entry name" value="beta-lactamase/transpeptidase-like"/>
    <property type="match status" value="1"/>
</dbReference>
<protein>
    <submittedName>
        <fullName evidence="4">Beta-lactamase</fullName>
    </submittedName>
</protein>
<comment type="similarity">
    <text evidence="1">Belongs to the class-A beta-lactamase family.</text>
</comment>
<evidence type="ECO:0000259" key="3">
    <source>
        <dbReference type="Pfam" id="PF00144"/>
    </source>
</evidence>
<dbReference type="Proteomes" id="UP000076532">
    <property type="component" value="Unassembled WGS sequence"/>
</dbReference>
<dbReference type="Pfam" id="PF00144">
    <property type="entry name" value="Beta-lactamase"/>
    <property type="match status" value="1"/>
</dbReference>
<dbReference type="PANTHER" id="PTHR43283:SF17">
    <property type="entry name" value="(LOVD), PUTATIVE (AFU_ORTHOLOGUE AFUA_5G00920)-RELATED"/>
    <property type="match status" value="1"/>
</dbReference>
<dbReference type="PANTHER" id="PTHR43283">
    <property type="entry name" value="BETA-LACTAMASE-RELATED"/>
    <property type="match status" value="1"/>
</dbReference>
<evidence type="ECO:0000256" key="1">
    <source>
        <dbReference type="ARBA" id="ARBA00009009"/>
    </source>
</evidence>
<reference evidence="4 5" key="1">
    <citation type="journal article" date="2016" name="Mol. Biol. Evol.">
        <title>Comparative Genomics of Early-Diverging Mushroom-Forming Fungi Provides Insights into the Origins of Lignocellulose Decay Capabilities.</title>
        <authorList>
            <person name="Nagy L.G."/>
            <person name="Riley R."/>
            <person name="Tritt A."/>
            <person name="Adam C."/>
            <person name="Daum C."/>
            <person name="Floudas D."/>
            <person name="Sun H."/>
            <person name="Yadav J.S."/>
            <person name="Pangilinan J."/>
            <person name="Larsson K.H."/>
            <person name="Matsuura K."/>
            <person name="Barry K."/>
            <person name="Labutti K."/>
            <person name="Kuo R."/>
            <person name="Ohm R.A."/>
            <person name="Bhattacharya S.S."/>
            <person name="Shirouzu T."/>
            <person name="Yoshinaga Y."/>
            <person name="Martin F.M."/>
            <person name="Grigoriev I.V."/>
            <person name="Hibbett D.S."/>
        </authorList>
    </citation>
    <scope>NUCLEOTIDE SEQUENCE [LARGE SCALE GENOMIC DNA]</scope>
    <source>
        <strain evidence="4 5">CBS 109695</strain>
    </source>
</reference>
<evidence type="ECO:0000256" key="2">
    <source>
        <dbReference type="ARBA" id="ARBA00022801"/>
    </source>
</evidence>
<proteinExistence type="inferred from homology"/>
<gene>
    <name evidence="4" type="ORF">FIBSPDRAFT_486912</name>
</gene>
<dbReference type="EMBL" id="KV417540">
    <property type="protein sequence ID" value="KZP22362.1"/>
    <property type="molecule type" value="Genomic_DNA"/>
</dbReference>
<keyword evidence="2" id="KW-0378">Hydrolase</keyword>
<dbReference type="InterPro" id="IPR050789">
    <property type="entry name" value="Diverse_Enzym_Activities"/>
</dbReference>
<accession>A0A166KXT9</accession>
<name>A0A166KXT9_9AGAM</name>